<dbReference type="GO" id="GO:1903425">
    <property type="term" value="F:fluoride transmembrane transporter activity"/>
    <property type="evidence" value="ECO:0007669"/>
    <property type="project" value="TreeGrafter"/>
</dbReference>
<comment type="caution">
    <text evidence="11">The sequence shown here is derived from an EMBL/GenBank/DDBJ whole genome shotgun (WGS) entry which is preliminary data.</text>
</comment>
<evidence type="ECO:0000313" key="12">
    <source>
        <dbReference type="Proteomes" id="UP000613740"/>
    </source>
</evidence>
<feature type="compositionally biased region" description="Pro residues" evidence="9">
    <location>
        <begin position="289"/>
        <end position="301"/>
    </location>
</feature>
<protein>
    <submittedName>
        <fullName evidence="11">Uncharacterized protein</fullName>
    </submittedName>
</protein>
<keyword evidence="4 10" id="KW-0812">Transmembrane</keyword>
<keyword evidence="12" id="KW-1185">Reference proteome</keyword>
<evidence type="ECO:0000313" key="11">
    <source>
        <dbReference type="EMBL" id="KAG2431929.1"/>
    </source>
</evidence>
<keyword evidence="6 10" id="KW-0472">Membrane</keyword>
<dbReference type="PANTHER" id="PTHR28259">
    <property type="entry name" value="FLUORIDE EXPORT PROTEIN 1-RELATED"/>
    <property type="match status" value="1"/>
</dbReference>
<comment type="function">
    <text evidence="1">Fluoride channel required for the rapid expulsion of cytoplasmic fluoride.</text>
</comment>
<feature type="compositionally biased region" description="Low complexity" evidence="9">
    <location>
        <begin position="275"/>
        <end position="288"/>
    </location>
</feature>
<comment type="catalytic activity">
    <reaction evidence="8">
        <text>fluoride(in) = fluoride(out)</text>
        <dbReference type="Rhea" id="RHEA:76159"/>
        <dbReference type="ChEBI" id="CHEBI:17051"/>
    </reaction>
    <physiologicalReaction direction="left-to-right" evidence="8">
        <dbReference type="Rhea" id="RHEA:76160"/>
    </physiologicalReaction>
</comment>
<dbReference type="PANTHER" id="PTHR28259:SF1">
    <property type="entry name" value="FLUORIDE EXPORT PROTEIN 1-RELATED"/>
    <property type="match status" value="1"/>
</dbReference>
<evidence type="ECO:0000256" key="4">
    <source>
        <dbReference type="ARBA" id="ARBA00022692"/>
    </source>
</evidence>
<dbReference type="InterPro" id="IPR003691">
    <property type="entry name" value="FluC"/>
</dbReference>
<sequence>MFMDFPPNVIGSFLIGILTAGSALPALFPQLGAAGAAVVKPLQLLFLPRDWSLQTHAALHIGMRTGYCGSLTTFSSWILQVVVLMVGRTAGGASGAPEGTKWPEALWAIYLGVCGPLIALVAGQQAGMAVAHALHRREAAVAGPTGPAAGGVAAAAVAAGLGVGPAEVLGKVDGVVVAASQPRRQQQQQQQQQPQAQAGSRAVGEATSPEIAAPPAHPGSGSGSSTDGAGCVTVTVHSAPVAEATEPPPQFPPPPTAMTTTTAGNNGSTITLPTGAGAMAAAANAAEPRLPPVAPPPPPPTTTQQQHAPLLPLAHIAADIGSLLMLLTLTGVSAAYAYVDRGPPGDPRRMWWIAILFGPPGAALRWYLSRFNAVPASWRCSVFGNSSRCSSNGGAGAAGDWAWLQLGTFAANLAACLLNFTNEALLFRLGGSLTDLQAVVLQALMTGTAGCLSTVSTWVVELQKLSAASPSGTGGAAYKYGAVSVVTPVALGLLIYGVPAWTAPRP</sequence>
<evidence type="ECO:0000256" key="8">
    <source>
        <dbReference type="ARBA" id="ARBA00035585"/>
    </source>
</evidence>
<dbReference type="OrthoDB" id="409792at2759"/>
<dbReference type="GO" id="GO:0005886">
    <property type="term" value="C:plasma membrane"/>
    <property type="evidence" value="ECO:0007669"/>
    <property type="project" value="UniProtKB-SubCell"/>
</dbReference>
<comment type="similarity">
    <text evidence="7">Belongs to the fluoride channel Fluc/FEX (TC 1.A.43) family.</text>
</comment>
<accession>A0A835T155</accession>
<dbReference type="EMBL" id="JAEHOD010000070">
    <property type="protein sequence ID" value="KAG2431929.1"/>
    <property type="molecule type" value="Genomic_DNA"/>
</dbReference>
<feature type="compositionally biased region" description="Pro residues" evidence="9">
    <location>
        <begin position="246"/>
        <end position="256"/>
    </location>
</feature>
<evidence type="ECO:0000256" key="5">
    <source>
        <dbReference type="ARBA" id="ARBA00022989"/>
    </source>
</evidence>
<feature type="transmembrane region" description="Helical" evidence="10">
    <location>
        <begin position="439"/>
        <end position="460"/>
    </location>
</feature>
<name>A0A835T155_9CHLO</name>
<evidence type="ECO:0000256" key="9">
    <source>
        <dbReference type="SAM" id="MobiDB-lite"/>
    </source>
</evidence>
<evidence type="ECO:0000256" key="2">
    <source>
        <dbReference type="ARBA" id="ARBA00004651"/>
    </source>
</evidence>
<feature type="transmembrane region" description="Helical" evidence="10">
    <location>
        <begin position="351"/>
        <end position="368"/>
    </location>
</feature>
<feature type="compositionally biased region" description="Low complexity" evidence="9">
    <location>
        <begin position="181"/>
        <end position="198"/>
    </location>
</feature>
<evidence type="ECO:0000256" key="10">
    <source>
        <dbReference type="SAM" id="Phobius"/>
    </source>
</evidence>
<organism evidence="11 12">
    <name type="scientific">Chlamydomonas schloesseri</name>
    <dbReference type="NCBI Taxonomy" id="2026947"/>
    <lineage>
        <taxon>Eukaryota</taxon>
        <taxon>Viridiplantae</taxon>
        <taxon>Chlorophyta</taxon>
        <taxon>core chlorophytes</taxon>
        <taxon>Chlorophyceae</taxon>
        <taxon>CS clade</taxon>
        <taxon>Chlamydomonadales</taxon>
        <taxon>Chlamydomonadaceae</taxon>
        <taxon>Chlamydomonas</taxon>
    </lineage>
</organism>
<evidence type="ECO:0000256" key="7">
    <source>
        <dbReference type="ARBA" id="ARBA00035120"/>
    </source>
</evidence>
<dbReference type="Pfam" id="PF02537">
    <property type="entry name" value="CRCB"/>
    <property type="match status" value="2"/>
</dbReference>
<gene>
    <name evidence="11" type="ORF">HYH02_013148</name>
</gene>
<feature type="transmembrane region" description="Helical" evidence="10">
    <location>
        <begin position="320"/>
        <end position="339"/>
    </location>
</feature>
<evidence type="ECO:0000256" key="1">
    <source>
        <dbReference type="ARBA" id="ARBA00002598"/>
    </source>
</evidence>
<comment type="subcellular location">
    <subcellularLocation>
        <location evidence="2">Cell membrane</location>
        <topology evidence="2">Multi-pass membrane protein</topology>
    </subcellularLocation>
</comment>
<evidence type="ECO:0000256" key="6">
    <source>
        <dbReference type="ARBA" id="ARBA00023136"/>
    </source>
</evidence>
<proteinExistence type="inferred from homology"/>
<keyword evidence="5 10" id="KW-1133">Transmembrane helix</keyword>
<dbReference type="Proteomes" id="UP000613740">
    <property type="component" value="Unassembled WGS sequence"/>
</dbReference>
<feature type="region of interest" description="Disordered" evidence="9">
    <location>
        <begin position="180"/>
        <end position="306"/>
    </location>
</feature>
<feature type="transmembrane region" description="Helical" evidence="10">
    <location>
        <begin position="480"/>
        <end position="501"/>
    </location>
</feature>
<evidence type="ECO:0000256" key="3">
    <source>
        <dbReference type="ARBA" id="ARBA00022475"/>
    </source>
</evidence>
<reference evidence="11" key="1">
    <citation type="journal article" date="2020" name="bioRxiv">
        <title>Comparative genomics of Chlamydomonas.</title>
        <authorList>
            <person name="Craig R.J."/>
            <person name="Hasan A.R."/>
            <person name="Ness R.W."/>
            <person name="Keightley P.D."/>
        </authorList>
    </citation>
    <scope>NUCLEOTIDE SEQUENCE</scope>
    <source>
        <strain evidence="11">CCAP 11/173</strain>
    </source>
</reference>
<dbReference type="AlphaFoldDB" id="A0A835T155"/>
<keyword evidence="3" id="KW-1003">Cell membrane</keyword>